<evidence type="ECO:0000256" key="3">
    <source>
        <dbReference type="ARBA" id="ARBA00022448"/>
    </source>
</evidence>
<dbReference type="InterPro" id="IPR008389">
    <property type="entry name" value="ATPase_V0-cplx_e1/e2_su"/>
</dbReference>
<evidence type="ECO:0000256" key="5">
    <source>
        <dbReference type="ARBA" id="ARBA00022781"/>
    </source>
</evidence>
<reference evidence="11 12" key="1">
    <citation type="submission" date="2017-05" db="EMBL/GenBank/DDBJ databases">
        <title>Draft genome sequence of Elsinoe australis.</title>
        <authorList>
            <person name="Cheng Q."/>
        </authorList>
    </citation>
    <scope>NUCLEOTIDE SEQUENCE [LARGE SCALE GENOMIC DNA]</scope>
    <source>
        <strain evidence="11 12">NL1</strain>
    </source>
</reference>
<dbReference type="OrthoDB" id="1508846at2759"/>
<dbReference type="EMBL" id="NHZQ01000087">
    <property type="protein sequence ID" value="PSK54115.1"/>
    <property type="molecule type" value="Genomic_DNA"/>
</dbReference>
<feature type="region of interest" description="Disordered" evidence="9">
    <location>
        <begin position="54"/>
        <end position="77"/>
    </location>
</feature>
<feature type="region of interest" description="Disordered" evidence="9">
    <location>
        <begin position="1"/>
        <end position="32"/>
    </location>
</feature>
<gene>
    <name evidence="11" type="ORF">B9Z65_7921</name>
</gene>
<name>A0A2P8A0Y7_9PEZI</name>
<evidence type="ECO:0000256" key="10">
    <source>
        <dbReference type="SAM" id="Phobius"/>
    </source>
</evidence>
<evidence type="ECO:0000256" key="9">
    <source>
        <dbReference type="SAM" id="MobiDB-lite"/>
    </source>
</evidence>
<organism evidence="11 12">
    <name type="scientific">Elsinoe australis</name>
    <dbReference type="NCBI Taxonomy" id="40998"/>
    <lineage>
        <taxon>Eukaryota</taxon>
        <taxon>Fungi</taxon>
        <taxon>Dikarya</taxon>
        <taxon>Ascomycota</taxon>
        <taxon>Pezizomycotina</taxon>
        <taxon>Dothideomycetes</taxon>
        <taxon>Dothideomycetidae</taxon>
        <taxon>Myriangiales</taxon>
        <taxon>Elsinoaceae</taxon>
        <taxon>Elsinoe</taxon>
    </lineage>
</organism>
<comment type="caution">
    <text evidence="11">The sequence shown here is derived from an EMBL/GenBank/DDBJ whole genome shotgun (WGS) entry which is preliminary data.</text>
</comment>
<evidence type="ECO:0000313" key="11">
    <source>
        <dbReference type="EMBL" id="PSK54115.1"/>
    </source>
</evidence>
<keyword evidence="4 10" id="KW-0812">Transmembrane</keyword>
<feature type="compositionally biased region" description="Low complexity" evidence="9">
    <location>
        <begin position="10"/>
        <end position="32"/>
    </location>
</feature>
<evidence type="ECO:0000313" key="12">
    <source>
        <dbReference type="Proteomes" id="UP000243723"/>
    </source>
</evidence>
<evidence type="ECO:0000256" key="4">
    <source>
        <dbReference type="ARBA" id="ARBA00022692"/>
    </source>
</evidence>
<keyword evidence="8 10" id="KW-0472">Membrane</keyword>
<evidence type="ECO:0000256" key="6">
    <source>
        <dbReference type="ARBA" id="ARBA00022989"/>
    </source>
</evidence>
<keyword evidence="3" id="KW-0813">Transport</keyword>
<accession>A0A2P8A0Y7</accession>
<evidence type="ECO:0000256" key="7">
    <source>
        <dbReference type="ARBA" id="ARBA00023065"/>
    </source>
</evidence>
<keyword evidence="7" id="KW-0406">Ion transport</keyword>
<dbReference type="Pfam" id="PF05493">
    <property type="entry name" value="ATP_synt_H"/>
    <property type="match status" value="1"/>
</dbReference>
<feature type="transmembrane region" description="Helical" evidence="10">
    <location>
        <begin position="101"/>
        <end position="121"/>
    </location>
</feature>
<keyword evidence="6 10" id="KW-1133">Transmembrane helix</keyword>
<evidence type="ECO:0000256" key="1">
    <source>
        <dbReference type="ARBA" id="ARBA00004141"/>
    </source>
</evidence>
<keyword evidence="5" id="KW-0375">Hydrogen ion transport</keyword>
<dbReference type="Proteomes" id="UP000243723">
    <property type="component" value="Unassembled WGS sequence"/>
</dbReference>
<keyword evidence="12" id="KW-1185">Reference proteome</keyword>
<protein>
    <submittedName>
        <fullName evidence="11">Uncharacterized protein</fullName>
    </submittedName>
</protein>
<evidence type="ECO:0000256" key="8">
    <source>
        <dbReference type="ARBA" id="ARBA00023136"/>
    </source>
</evidence>
<comment type="subcellular location">
    <subcellularLocation>
        <location evidence="1">Membrane</location>
        <topology evidence="1">Multi-pass membrane protein</topology>
    </subcellularLocation>
</comment>
<comment type="similarity">
    <text evidence="2">Belongs to the V-ATPase e1/e2 subunit family.</text>
</comment>
<sequence length="143" mass="16017">MANGYVTPQPSSLHPTPSTAAPPTSPGSASPSSIAFTIRLSQIIRTPCRKAKEQSAREYASPYQAEAKAQARRRDGARSNTLLKAGCYPGRDRLTNVWRSSLILSAFFCYLMWLITFLAQWHPLIVPERSDLRPEFWKVEPPK</sequence>
<dbReference type="GO" id="GO:0033179">
    <property type="term" value="C:proton-transporting V-type ATPase, V0 domain"/>
    <property type="evidence" value="ECO:0007669"/>
    <property type="project" value="InterPro"/>
</dbReference>
<evidence type="ECO:0000256" key="2">
    <source>
        <dbReference type="ARBA" id="ARBA00008328"/>
    </source>
</evidence>
<proteinExistence type="inferred from homology"/>
<dbReference type="GO" id="GO:0046961">
    <property type="term" value="F:proton-transporting ATPase activity, rotational mechanism"/>
    <property type="evidence" value="ECO:0007669"/>
    <property type="project" value="InterPro"/>
</dbReference>
<dbReference type="AlphaFoldDB" id="A0A2P8A0Y7"/>
<dbReference type="STRING" id="40998.A0A2P8A0Y7"/>